<feature type="region of interest" description="Disordered" evidence="1">
    <location>
        <begin position="33"/>
        <end position="83"/>
    </location>
</feature>
<proteinExistence type="predicted"/>
<organism evidence="3">
    <name type="scientific">Noccaea caerulescens</name>
    <name type="common">Alpine penny-cress</name>
    <name type="synonym">Thlaspi caerulescens</name>
    <dbReference type="NCBI Taxonomy" id="107243"/>
    <lineage>
        <taxon>Eukaryota</taxon>
        <taxon>Viridiplantae</taxon>
        <taxon>Streptophyta</taxon>
        <taxon>Embryophyta</taxon>
        <taxon>Tracheophyta</taxon>
        <taxon>Spermatophyta</taxon>
        <taxon>Magnoliopsida</taxon>
        <taxon>eudicotyledons</taxon>
        <taxon>Gunneridae</taxon>
        <taxon>Pentapetalae</taxon>
        <taxon>rosids</taxon>
        <taxon>malvids</taxon>
        <taxon>Brassicales</taxon>
        <taxon>Brassicaceae</taxon>
        <taxon>Coluteocarpeae</taxon>
        <taxon>Noccaea</taxon>
    </lineage>
</organism>
<dbReference type="SMART" id="SM01162">
    <property type="entry name" value="DUF1771"/>
    <property type="match status" value="1"/>
</dbReference>
<evidence type="ECO:0000256" key="1">
    <source>
        <dbReference type="SAM" id="MobiDB-lite"/>
    </source>
</evidence>
<name>A0A1J3CUC6_NOCCA</name>
<dbReference type="SMART" id="SM00463">
    <property type="entry name" value="SMR"/>
    <property type="match status" value="1"/>
</dbReference>
<evidence type="ECO:0000259" key="2">
    <source>
        <dbReference type="PROSITE" id="PS50828"/>
    </source>
</evidence>
<dbReference type="PANTHER" id="PTHR47812">
    <property type="entry name" value="SMR (SMALL MUTS RELATED) DOMAIN-CONTAINING PROTEIN"/>
    <property type="match status" value="1"/>
</dbReference>
<dbReference type="AlphaFoldDB" id="A0A1J3CUC6"/>
<accession>A0A1J3CUC6</accession>
<dbReference type="SUPFAM" id="SSF160443">
    <property type="entry name" value="SMR domain-like"/>
    <property type="match status" value="1"/>
</dbReference>
<dbReference type="Gene3D" id="3.30.1370.110">
    <property type="match status" value="1"/>
</dbReference>
<feature type="domain" description="Smr" evidence="2">
    <location>
        <begin position="331"/>
        <end position="447"/>
    </location>
</feature>
<dbReference type="Pfam" id="PF08590">
    <property type="entry name" value="DUF1771"/>
    <property type="match status" value="1"/>
</dbReference>
<protein>
    <recommendedName>
        <fullName evidence="2">Smr domain-containing protein</fullName>
    </recommendedName>
</protein>
<dbReference type="InterPro" id="IPR002625">
    <property type="entry name" value="Smr_dom"/>
</dbReference>
<evidence type="ECO:0000313" key="3">
    <source>
        <dbReference type="EMBL" id="JAU10439.1"/>
    </source>
</evidence>
<dbReference type="PANTHER" id="PTHR47812:SF2">
    <property type="entry name" value="SMR (SMALL MUTS RELATED) DOMAIN-CONTAINING PROTEIN"/>
    <property type="match status" value="1"/>
</dbReference>
<sequence>MRDDRILRASANTKMSWMKGKSSGWTAFDLKERQKQGLKSTIEDDPFPPVSSSGNASLDVRGKLRRSHEPSSEKSLSSVLIPPPKFPALTENNAYGKNQVCGGGRRSRPSTLIPPVNSHDLAFMKLKEMFSWADDSLIRDILLSTEDNFEMALDFLKGMVSAGDSVADEGNNNKEADDPNSTRSECKTFGRTVTSSAKMAARSTCVDGGKYGLQERGGSSSLANAYESEKLSDDISELDSIIQRLHSIPIEPEWEEDDLYLIHRKDALKMMRSASNHSRAAQNAFLRYDHASAKQHSEKAREDWSTAEKLNAEAAKKILGITNRNNDIWKLDLHGLHAGEAVQVLQERLQKIEGQFTVNRSVSPNRGRLKNVALRSASQEPCGRLDVEGLDRQRTTRELRNSLQVVTGIGKHSRGHASLPVAVKTFFEENRYRIDETRPGVITVRPKFRHS</sequence>
<dbReference type="PROSITE" id="PS50828">
    <property type="entry name" value="SMR"/>
    <property type="match status" value="1"/>
</dbReference>
<dbReference type="InterPro" id="IPR013899">
    <property type="entry name" value="DUF1771"/>
</dbReference>
<dbReference type="InterPro" id="IPR036063">
    <property type="entry name" value="Smr_dom_sf"/>
</dbReference>
<gene>
    <name evidence="3" type="ORF">GA_TR15882_c1_g1_i1_g.49644</name>
</gene>
<reference evidence="3" key="1">
    <citation type="submission" date="2016-07" db="EMBL/GenBank/DDBJ databases">
        <title>De novo transcriptome assembly of four accessions of the metal hyperaccumulator plant Noccaea caerulescens.</title>
        <authorList>
            <person name="Blande D."/>
            <person name="Halimaa P."/>
            <person name="Tervahauta A.I."/>
            <person name="Aarts M.G."/>
            <person name="Karenlampi S.O."/>
        </authorList>
    </citation>
    <scope>NUCLEOTIDE SEQUENCE</scope>
</reference>
<dbReference type="EMBL" id="GEVI01021881">
    <property type="protein sequence ID" value="JAU10439.1"/>
    <property type="molecule type" value="Transcribed_RNA"/>
</dbReference>